<dbReference type="EMBL" id="BLLF01000500">
    <property type="protein sequence ID" value="GFH12401.1"/>
    <property type="molecule type" value="Genomic_DNA"/>
</dbReference>
<sequence>MHRDIAGTDVTLLSASELSRLNRHVLFQIHPDRVSSSGLDPCVATKAAQALRACIDGLKQSSAKGVRASGTGSAWFGQAAAQQQADHQPWSAPSSGPASHTAQAWAGQPPSAWGPSTRWSGCAWTSAAPKGEAALRAAGGHATALPLVPGLLAAPMKQSRASHQGVRHAELAVQGRSCPSTCIPWHQQSE</sequence>
<gene>
    <name evidence="2" type="ORF">HaLaN_08081</name>
</gene>
<evidence type="ECO:0000256" key="1">
    <source>
        <dbReference type="SAM" id="MobiDB-lite"/>
    </source>
</evidence>
<proteinExistence type="predicted"/>
<reference evidence="2 3" key="1">
    <citation type="submission" date="2020-02" db="EMBL/GenBank/DDBJ databases">
        <title>Draft genome sequence of Haematococcus lacustris strain NIES-144.</title>
        <authorList>
            <person name="Morimoto D."/>
            <person name="Nakagawa S."/>
            <person name="Yoshida T."/>
            <person name="Sawayama S."/>
        </authorList>
    </citation>
    <scope>NUCLEOTIDE SEQUENCE [LARGE SCALE GENOMIC DNA]</scope>
    <source>
        <strain evidence="2 3">NIES-144</strain>
    </source>
</reference>
<comment type="caution">
    <text evidence="2">The sequence shown here is derived from an EMBL/GenBank/DDBJ whole genome shotgun (WGS) entry which is preliminary data.</text>
</comment>
<evidence type="ECO:0000313" key="3">
    <source>
        <dbReference type="Proteomes" id="UP000485058"/>
    </source>
</evidence>
<keyword evidence="3" id="KW-1185">Reference proteome</keyword>
<feature type="region of interest" description="Disordered" evidence="1">
    <location>
        <begin position="77"/>
        <end position="118"/>
    </location>
</feature>
<accession>A0A699YS00</accession>
<protein>
    <submittedName>
        <fullName evidence="2">Uncharacterized protein</fullName>
    </submittedName>
</protein>
<dbReference type="AlphaFoldDB" id="A0A699YS00"/>
<name>A0A699YS00_HAELA</name>
<feature type="compositionally biased region" description="Polar residues" evidence="1">
    <location>
        <begin position="91"/>
        <end position="102"/>
    </location>
</feature>
<organism evidence="2 3">
    <name type="scientific">Haematococcus lacustris</name>
    <name type="common">Green alga</name>
    <name type="synonym">Haematococcus pluvialis</name>
    <dbReference type="NCBI Taxonomy" id="44745"/>
    <lineage>
        <taxon>Eukaryota</taxon>
        <taxon>Viridiplantae</taxon>
        <taxon>Chlorophyta</taxon>
        <taxon>core chlorophytes</taxon>
        <taxon>Chlorophyceae</taxon>
        <taxon>CS clade</taxon>
        <taxon>Chlamydomonadales</taxon>
        <taxon>Haematococcaceae</taxon>
        <taxon>Haematococcus</taxon>
    </lineage>
</organism>
<dbReference type="Proteomes" id="UP000485058">
    <property type="component" value="Unassembled WGS sequence"/>
</dbReference>
<evidence type="ECO:0000313" key="2">
    <source>
        <dbReference type="EMBL" id="GFH12401.1"/>
    </source>
</evidence>